<dbReference type="EMBL" id="CP036278">
    <property type="protein sequence ID" value="QDU54579.1"/>
    <property type="molecule type" value="Genomic_DNA"/>
</dbReference>
<dbReference type="AlphaFoldDB" id="A0A518AIL6"/>
<dbReference type="Proteomes" id="UP000315750">
    <property type="component" value="Chromosome"/>
</dbReference>
<reference evidence="2 3" key="1">
    <citation type="submission" date="2019-02" db="EMBL/GenBank/DDBJ databases">
        <title>Deep-cultivation of Planctomycetes and their phenomic and genomic characterization uncovers novel biology.</title>
        <authorList>
            <person name="Wiegand S."/>
            <person name="Jogler M."/>
            <person name="Boedeker C."/>
            <person name="Pinto D."/>
            <person name="Vollmers J."/>
            <person name="Rivas-Marin E."/>
            <person name="Kohn T."/>
            <person name="Peeters S.H."/>
            <person name="Heuer A."/>
            <person name="Rast P."/>
            <person name="Oberbeckmann S."/>
            <person name="Bunk B."/>
            <person name="Jeske O."/>
            <person name="Meyerdierks A."/>
            <person name="Storesund J.E."/>
            <person name="Kallscheuer N."/>
            <person name="Luecker S."/>
            <person name="Lage O.M."/>
            <person name="Pohl T."/>
            <person name="Merkel B.J."/>
            <person name="Hornburger P."/>
            <person name="Mueller R.-W."/>
            <person name="Bruemmer F."/>
            <person name="Labrenz M."/>
            <person name="Spormann A.M."/>
            <person name="Op den Camp H."/>
            <person name="Overmann J."/>
            <person name="Amann R."/>
            <person name="Jetten M.S.M."/>
            <person name="Mascher T."/>
            <person name="Medema M.H."/>
            <person name="Devos D.P."/>
            <person name="Kaster A.-K."/>
            <person name="Ovreas L."/>
            <person name="Rohde M."/>
            <person name="Galperin M.Y."/>
            <person name="Jogler C."/>
        </authorList>
    </citation>
    <scope>NUCLEOTIDE SEQUENCE [LARGE SCALE GENOMIC DNA]</scope>
    <source>
        <strain evidence="2 3">Pan181</strain>
    </source>
</reference>
<name>A0A518AIL6_9BACT</name>
<keyword evidence="1" id="KW-0812">Transmembrane</keyword>
<evidence type="ECO:0000256" key="1">
    <source>
        <dbReference type="SAM" id="Phobius"/>
    </source>
</evidence>
<feature type="transmembrane region" description="Helical" evidence="1">
    <location>
        <begin position="33"/>
        <end position="52"/>
    </location>
</feature>
<evidence type="ECO:0000313" key="3">
    <source>
        <dbReference type="Proteomes" id="UP000315750"/>
    </source>
</evidence>
<sequence>MTTVAGIVRPTLPVALATALRQPDWPRLLRPLIALWWIQQFILGTVFSIALIEGNPQASLGELVILMVLSGAFTYAAYGFLLLTVTCYTKTPELIAKLWHWRTRWAFGHAVLVVVVHLAIQFFDWLDKQV</sequence>
<accession>A0A518AIL6</accession>
<gene>
    <name evidence="2" type="ORF">Pan181_07620</name>
</gene>
<protein>
    <submittedName>
        <fullName evidence="2">Uncharacterized protein</fullName>
    </submittedName>
</protein>
<keyword evidence="3" id="KW-1185">Reference proteome</keyword>
<proteinExistence type="predicted"/>
<dbReference type="KEGG" id="amuc:Pan181_07620"/>
<keyword evidence="1" id="KW-1133">Transmembrane helix</keyword>
<evidence type="ECO:0000313" key="2">
    <source>
        <dbReference type="EMBL" id="QDU54579.1"/>
    </source>
</evidence>
<organism evidence="2 3">
    <name type="scientific">Aeoliella mucimassa</name>
    <dbReference type="NCBI Taxonomy" id="2527972"/>
    <lineage>
        <taxon>Bacteria</taxon>
        <taxon>Pseudomonadati</taxon>
        <taxon>Planctomycetota</taxon>
        <taxon>Planctomycetia</taxon>
        <taxon>Pirellulales</taxon>
        <taxon>Lacipirellulaceae</taxon>
        <taxon>Aeoliella</taxon>
    </lineage>
</organism>
<feature type="transmembrane region" description="Helical" evidence="1">
    <location>
        <begin position="64"/>
        <end position="85"/>
    </location>
</feature>
<keyword evidence="1" id="KW-0472">Membrane</keyword>
<feature type="transmembrane region" description="Helical" evidence="1">
    <location>
        <begin position="105"/>
        <end position="126"/>
    </location>
</feature>
<dbReference type="RefSeq" id="WP_145245540.1">
    <property type="nucleotide sequence ID" value="NZ_CP036278.1"/>
</dbReference>